<dbReference type="AlphaFoldDB" id="A0AAW7YWT6"/>
<evidence type="ECO:0000313" key="2">
    <source>
        <dbReference type="Proteomes" id="UP001170717"/>
    </source>
</evidence>
<accession>A0AAW7YWT6</accession>
<dbReference type="RefSeq" id="WP_063457919.1">
    <property type="nucleotide sequence ID" value="NZ_CP015346.1"/>
</dbReference>
<gene>
    <name evidence="1" type="ORF">Q4527_05570</name>
</gene>
<name>A0AAW7YWT6_9ALTE</name>
<sequence>MVKHNSKSEVTLEALEAEIADLIDDPVLREEWHNTHIPILESKTPKSYFNTPSDRARLMQVVLEMKFGEMA</sequence>
<evidence type="ECO:0000313" key="1">
    <source>
        <dbReference type="EMBL" id="MDO6576850.1"/>
    </source>
</evidence>
<dbReference type="Proteomes" id="UP001170717">
    <property type="component" value="Unassembled WGS sequence"/>
</dbReference>
<proteinExistence type="predicted"/>
<reference evidence="1" key="1">
    <citation type="submission" date="2023-07" db="EMBL/GenBank/DDBJ databases">
        <title>Genome content predicts the carbon catabolic preferences of heterotrophic bacteria.</title>
        <authorList>
            <person name="Gralka M."/>
        </authorList>
    </citation>
    <scope>NUCLEOTIDE SEQUENCE</scope>
    <source>
        <strain evidence="1">F2M12</strain>
    </source>
</reference>
<organism evidence="1 2">
    <name type="scientific">Alteromonas stellipolaris</name>
    <dbReference type="NCBI Taxonomy" id="233316"/>
    <lineage>
        <taxon>Bacteria</taxon>
        <taxon>Pseudomonadati</taxon>
        <taxon>Pseudomonadota</taxon>
        <taxon>Gammaproteobacteria</taxon>
        <taxon>Alteromonadales</taxon>
        <taxon>Alteromonadaceae</taxon>
        <taxon>Alteromonas/Salinimonas group</taxon>
        <taxon>Alteromonas</taxon>
    </lineage>
</organism>
<evidence type="ECO:0008006" key="3">
    <source>
        <dbReference type="Google" id="ProtNLM"/>
    </source>
</evidence>
<comment type="caution">
    <text evidence="1">The sequence shown here is derived from an EMBL/GenBank/DDBJ whole genome shotgun (WGS) entry which is preliminary data.</text>
</comment>
<protein>
    <recommendedName>
        <fullName evidence="3">DUF2384 domain-containing protein</fullName>
    </recommendedName>
</protein>
<dbReference type="EMBL" id="JAUOQI010000003">
    <property type="protein sequence ID" value="MDO6576850.1"/>
    <property type="molecule type" value="Genomic_DNA"/>
</dbReference>